<comment type="similarity">
    <text evidence="1">Belongs to the class-II aminoacyl-tRNA synthetase family.</text>
</comment>
<dbReference type="Gene3D" id="3.10.310.40">
    <property type="match status" value="1"/>
</dbReference>
<accession>A0A1F7RM10</accession>
<sequence length="228" mass="26069">MPEQKERIRVVSMGDFDHSACGGTHVKNTSRVGIIKIVKQEKYKTNIRIYFCCGIRALRDYQKKHDVLIELSQSLTAGWEDIHEICQKMKKENLSLIKKQNELKDQLIPVEAESLLQEADRTGEIILVQRLFNDKSRDEINKLVGYLMKSKQSIIMLATLVDAKIHVVFAKGKEIPLDMRLYLKYFLDQIDGKGGGRPEMAQGGGTGTDKIPELFTELKNMIFNDLKK</sequence>
<evidence type="ECO:0000256" key="1">
    <source>
        <dbReference type="ARBA" id="ARBA00008226"/>
    </source>
</evidence>
<reference evidence="13 14" key="1">
    <citation type="journal article" date="2016" name="Nat. Commun.">
        <title>Thousands of microbial genomes shed light on interconnected biogeochemical processes in an aquifer system.</title>
        <authorList>
            <person name="Anantharaman K."/>
            <person name="Brown C.T."/>
            <person name="Hug L.A."/>
            <person name="Sharon I."/>
            <person name="Castelle C.J."/>
            <person name="Probst A.J."/>
            <person name="Thomas B.C."/>
            <person name="Singh A."/>
            <person name="Wilkins M.J."/>
            <person name="Karaoz U."/>
            <person name="Brodie E.L."/>
            <person name="Williams K.H."/>
            <person name="Hubbard S.S."/>
            <person name="Banfield J.F."/>
        </authorList>
    </citation>
    <scope>NUCLEOTIDE SEQUENCE [LARGE SCALE GENOMIC DNA]</scope>
</reference>
<dbReference type="InterPro" id="IPR018163">
    <property type="entry name" value="Thr/Ala-tRNA-synth_IIc_edit"/>
</dbReference>
<dbReference type="Gene3D" id="3.30.980.10">
    <property type="entry name" value="Threonyl-trna Synthetase, Chain A, domain 2"/>
    <property type="match status" value="1"/>
</dbReference>
<keyword evidence="8" id="KW-0694">RNA-binding</keyword>
<evidence type="ECO:0000256" key="3">
    <source>
        <dbReference type="ARBA" id="ARBA00017959"/>
    </source>
</evidence>
<dbReference type="Proteomes" id="UP000179266">
    <property type="component" value="Unassembled WGS sequence"/>
</dbReference>
<evidence type="ECO:0000313" key="13">
    <source>
        <dbReference type="EMBL" id="OGL42589.1"/>
    </source>
</evidence>
<dbReference type="Pfam" id="PF02272">
    <property type="entry name" value="DHHA1"/>
    <property type="match status" value="1"/>
</dbReference>
<evidence type="ECO:0000259" key="12">
    <source>
        <dbReference type="SMART" id="SM00863"/>
    </source>
</evidence>
<dbReference type="GO" id="GO:0006419">
    <property type="term" value="P:alanyl-tRNA aminoacylation"/>
    <property type="evidence" value="ECO:0007669"/>
    <property type="project" value="TreeGrafter"/>
</dbReference>
<evidence type="ECO:0000256" key="5">
    <source>
        <dbReference type="ARBA" id="ARBA00022598"/>
    </source>
</evidence>
<organism evidence="13 14">
    <name type="scientific">Candidatus Schekmanbacteria bacterium RBG_13_48_7</name>
    <dbReference type="NCBI Taxonomy" id="1817878"/>
    <lineage>
        <taxon>Bacteria</taxon>
        <taxon>Candidatus Schekmaniibacteriota</taxon>
    </lineage>
</organism>
<keyword evidence="5" id="KW-0436">Ligase</keyword>
<comment type="caution">
    <text evidence="13">The sequence shown here is derived from an EMBL/GenBank/DDBJ whole genome shotgun (WGS) entry which is preliminary data.</text>
</comment>
<evidence type="ECO:0000256" key="11">
    <source>
        <dbReference type="ARBA" id="ARBA00032577"/>
    </source>
</evidence>
<keyword evidence="10" id="KW-0030">Aminoacyl-tRNA synthetase</keyword>
<keyword evidence="7" id="KW-0067">ATP-binding</keyword>
<dbReference type="SMART" id="SM00863">
    <property type="entry name" value="tRNA_SAD"/>
    <property type="match status" value="1"/>
</dbReference>
<dbReference type="PANTHER" id="PTHR11777">
    <property type="entry name" value="ALANYL-TRNA SYNTHETASE"/>
    <property type="match status" value="1"/>
</dbReference>
<keyword evidence="6" id="KW-0547">Nucleotide-binding</keyword>
<dbReference type="AlphaFoldDB" id="A0A1F7RM10"/>
<dbReference type="GO" id="GO:0004813">
    <property type="term" value="F:alanine-tRNA ligase activity"/>
    <property type="evidence" value="ECO:0007669"/>
    <property type="project" value="UniProtKB-EC"/>
</dbReference>
<dbReference type="Pfam" id="PF07973">
    <property type="entry name" value="tRNA_SAD"/>
    <property type="match status" value="1"/>
</dbReference>
<evidence type="ECO:0000256" key="4">
    <source>
        <dbReference type="ARBA" id="ARBA00022555"/>
    </source>
</evidence>
<proteinExistence type="inferred from homology"/>
<dbReference type="GO" id="GO:0000049">
    <property type="term" value="F:tRNA binding"/>
    <property type="evidence" value="ECO:0007669"/>
    <property type="project" value="UniProtKB-KW"/>
</dbReference>
<name>A0A1F7RM10_9BACT</name>
<keyword evidence="4" id="KW-0820">tRNA-binding</keyword>
<evidence type="ECO:0000256" key="9">
    <source>
        <dbReference type="ARBA" id="ARBA00022917"/>
    </source>
</evidence>
<dbReference type="FunFam" id="3.10.310.40:FF:000001">
    <property type="entry name" value="Alanine--tRNA ligase"/>
    <property type="match status" value="1"/>
</dbReference>
<dbReference type="SUPFAM" id="SSF55186">
    <property type="entry name" value="ThrRS/AlaRS common domain"/>
    <property type="match status" value="1"/>
</dbReference>
<evidence type="ECO:0000256" key="8">
    <source>
        <dbReference type="ARBA" id="ARBA00022884"/>
    </source>
</evidence>
<dbReference type="EMBL" id="MGDD01000314">
    <property type="protein sequence ID" value="OGL42589.1"/>
    <property type="molecule type" value="Genomic_DNA"/>
</dbReference>
<keyword evidence="9" id="KW-0648">Protein biosynthesis</keyword>
<protein>
    <recommendedName>
        <fullName evidence="3">Alanine--tRNA ligase</fullName>
        <ecNumber evidence="2">6.1.1.7</ecNumber>
    </recommendedName>
    <alternativeName>
        <fullName evidence="11">Alanyl-tRNA synthetase</fullName>
    </alternativeName>
</protein>
<evidence type="ECO:0000256" key="7">
    <source>
        <dbReference type="ARBA" id="ARBA00022840"/>
    </source>
</evidence>
<dbReference type="InterPro" id="IPR050058">
    <property type="entry name" value="Ala-tRNA_ligase"/>
</dbReference>
<dbReference type="InterPro" id="IPR012947">
    <property type="entry name" value="tRNA_SAD"/>
</dbReference>
<evidence type="ECO:0000256" key="6">
    <source>
        <dbReference type="ARBA" id="ARBA00022741"/>
    </source>
</evidence>
<feature type="domain" description="Threonyl/alanyl tRNA synthetase SAD" evidence="12">
    <location>
        <begin position="8"/>
        <end position="50"/>
    </location>
</feature>
<dbReference type="EC" id="6.1.1.7" evidence="2"/>
<dbReference type="PANTHER" id="PTHR11777:SF9">
    <property type="entry name" value="ALANINE--TRNA LIGASE, CYTOPLASMIC"/>
    <property type="match status" value="1"/>
</dbReference>
<dbReference type="InterPro" id="IPR003156">
    <property type="entry name" value="DHHA1_dom"/>
</dbReference>
<gene>
    <name evidence="13" type="ORF">A2161_08830</name>
</gene>
<evidence type="ECO:0000256" key="10">
    <source>
        <dbReference type="ARBA" id="ARBA00023146"/>
    </source>
</evidence>
<dbReference type="GO" id="GO:0005524">
    <property type="term" value="F:ATP binding"/>
    <property type="evidence" value="ECO:0007669"/>
    <property type="project" value="UniProtKB-KW"/>
</dbReference>
<evidence type="ECO:0000313" key="14">
    <source>
        <dbReference type="Proteomes" id="UP000179266"/>
    </source>
</evidence>
<dbReference type="GO" id="GO:0002161">
    <property type="term" value="F:aminoacyl-tRNA deacylase activity"/>
    <property type="evidence" value="ECO:0007669"/>
    <property type="project" value="TreeGrafter"/>
</dbReference>
<evidence type="ECO:0000256" key="2">
    <source>
        <dbReference type="ARBA" id="ARBA00013168"/>
    </source>
</evidence>